<dbReference type="AlphaFoldDB" id="A0A1B1KI06"/>
<evidence type="ECO:0000313" key="5">
    <source>
        <dbReference type="Proteomes" id="UP000186108"/>
    </source>
</evidence>
<dbReference type="InterPro" id="IPR001638">
    <property type="entry name" value="Solute-binding_3/MltF_N"/>
</dbReference>
<dbReference type="Gene3D" id="3.40.190.10">
    <property type="entry name" value="Periplasmic binding protein-like II"/>
    <property type="match status" value="2"/>
</dbReference>
<dbReference type="InterPro" id="IPR001320">
    <property type="entry name" value="Iontro_rcpt_C"/>
</dbReference>
<dbReference type="PANTHER" id="PTHR35936">
    <property type="entry name" value="MEMBRANE-BOUND LYTIC MUREIN TRANSGLYCOSYLASE F"/>
    <property type="match status" value="1"/>
</dbReference>
<dbReference type="PANTHER" id="PTHR35936:SF19">
    <property type="entry name" value="AMINO-ACID-BINDING PROTEIN YXEM-RELATED"/>
    <property type="match status" value="1"/>
</dbReference>
<dbReference type="SMART" id="SM00079">
    <property type="entry name" value="PBPe"/>
    <property type="match status" value="1"/>
</dbReference>
<sequence length="236" mass="25261">MSDLQLIQSGTLVLCSTDIAAPPMTSVVDGVRFGYEPDLGRALASHLGLELQWVDVRRWSDFVPTLTEKRCDAILCNQAITPDREEIVDFTLPYGRFNEGVVVRTDSPIHSAADLVGRKVGAITGTTNIALAASFTGAEVVEYGSGDDAFHEMADAAVDGTIDAFVDDEIVLPALEATGKLRVAFIAPTGNPYGIAVRKDSDALRTSLNEAIQHLIANGTLAGIWNNNFPTKAFPL</sequence>
<evidence type="ECO:0000313" key="4">
    <source>
        <dbReference type="EMBL" id="ANS32190.1"/>
    </source>
</evidence>
<dbReference type="Pfam" id="PF00497">
    <property type="entry name" value="SBP_bac_3"/>
    <property type="match status" value="1"/>
</dbReference>
<accession>A0A1B1KI06</accession>
<protein>
    <submittedName>
        <fullName evidence="4">Bacterial extracellular solute-binding protein, family 3 family protein</fullName>
    </submittedName>
</protein>
<dbReference type="Proteomes" id="UP000186108">
    <property type="component" value="Plasmid pR1CP1"/>
</dbReference>
<reference evidence="4 5" key="1">
    <citation type="submission" date="2014-07" db="EMBL/GenBank/DDBJ databases">
        <authorList>
            <person name="Zhang J.E."/>
            <person name="Yang H."/>
            <person name="Guo J."/>
            <person name="Deng Z."/>
            <person name="Luo H."/>
            <person name="Luo M."/>
            <person name="Zhao B."/>
        </authorList>
    </citation>
    <scope>NUCLEOTIDE SEQUENCE [LARGE SCALE GENOMIC DNA]</scope>
    <source>
        <strain evidence="4 5">1CP</strain>
        <plasmid evidence="5">Plasmid pr1cp1</plasmid>
    </source>
</reference>
<evidence type="ECO:0000259" key="2">
    <source>
        <dbReference type="SMART" id="SM00062"/>
    </source>
</evidence>
<evidence type="ECO:0000259" key="3">
    <source>
        <dbReference type="SMART" id="SM00079"/>
    </source>
</evidence>
<dbReference type="CDD" id="cd13530">
    <property type="entry name" value="PBP2_peptides_like"/>
    <property type="match status" value="1"/>
</dbReference>
<organism evidence="4 5">
    <name type="scientific">Rhodococcus opacus</name>
    <name type="common">Nocardia opaca</name>
    <dbReference type="NCBI Taxonomy" id="37919"/>
    <lineage>
        <taxon>Bacteria</taxon>
        <taxon>Bacillati</taxon>
        <taxon>Actinomycetota</taxon>
        <taxon>Actinomycetes</taxon>
        <taxon>Mycobacteriales</taxon>
        <taxon>Nocardiaceae</taxon>
        <taxon>Rhodococcus</taxon>
    </lineage>
</organism>
<dbReference type="PATRIC" id="fig|37919.13.peg.7995"/>
<dbReference type="GO" id="GO:0015276">
    <property type="term" value="F:ligand-gated monoatomic ion channel activity"/>
    <property type="evidence" value="ECO:0007669"/>
    <property type="project" value="InterPro"/>
</dbReference>
<name>A0A1B1KI06_RHOOP</name>
<dbReference type="GO" id="GO:0016020">
    <property type="term" value="C:membrane"/>
    <property type="evidence" value="ECO:0007669"/>
    <property type="project" value="InterPro"/>
</dbReference>
<proteinExistence type="predicted"/>
<dbReference type="EMBL" id="CP009112">
    <property type="protein sequence ID" value="ANS32190.1"/>
    <property type="molecule type" value="Genomic_DNA"/>
</dbReference>
<geneLocation type="plasmid" evidence="5">
    <name>pr1cp1</name>
</geneLocation>
<dbReference type="SMART" id="SM00062">
    <property type="entry name" value="PBPb"/>
    <property type="match status" value="1"/>
</dbReference>
<keyword evidence="4" id="KW-0614">Plasmid</keyword>
<dbReference type="RefSeq" id="WP_081315579.1">
    <property type="nucleotide sequence ID" value="NZ_CP009112.1"/>
</dbReference>
<gene>
    <name evidence="4" type="ORF">R1CP_37955</name>
</gene>
<feature type="domain" description="Ionotropic glutamate receptor C-terminal" evidence="3">
    <location>
        <begin position="13"/>
        <end position="231"/>
    </location>
</feature>
<evidence type="ECO:0000256" key="1">
    <source>
        <dbReference type="ARBA" id="ARBA00022729"/>
    </source>
</evidence>
<keyword evidence="1" id="KW-0732">Signal</keyword>
<dbReference type="SUPFAM" id="SSF53850">
    <property type="entry name" value="Periplasmic binding protein-like II"/>
    <property type="match status" value="1"/>
</dbReference>
<feature type="domain" description="Solute-binding protein family 3/N-terminal" evidence="2">
    <location>
        <begin position="11"/>
        <end position="232"/>
    </location>
</feature>